<accession>A0A364NKC4</accession>
<dbReference type="AlphaFoldDB" id="A0A364NKC4"/>
<evidence type="ECO:0008006" key="3">
    <source>
        <dbReference type="Google" id="ProtNLM"/>
    </source>
</evidence>
<dbReference type="OrthoDB" id="9204728at2"/>
<name>A0A364NKC4_9GAMM</name>
<dbReference type="Proteomes" id="UP000250744">
    <property type="component" value="Unassembled WGS sequence"/>
</dbReference>
<dbReference type="EMBL" id="QKRX01000009">
    <property type="protein sequence ID" value="RAU17536.1"/>
    <property type="molecule type" value="Genomic_DNA"/>
</dbReference>
<reference evidence="1 2" key="1">
    <citation type="submission" date="2018-06" db="EMBL/GenBank/DDBJ databases">
        <title>Nitrincola tibetense sp. nov., isolated from Lake XuguoCo on Tibetan Plateau.</title>
        <authorList>
            <person name="Xing P."/>
        </authorList>
    </citation>
    <scope>NUCLEOTIDE SEQUENCE [LARGE SCALE GENOMIC DNA]</scope>
    <source>
        <strain evidence="2">xg18</strain>
    </source>
</reference>
<gene>
    <name evidence="1" type="ORF">DN062_12660</name>
</gene>
<organism evidence="1 2">
    <name type="scientific">Nitrincola tibetensis</name>
    <dbReference type="NCBI Taxonomy" id="2219697"/>
    <lineage>
        <taxon>Bacteria</taxon>
        <taxon>Pseudomonadati</taxon>
        <taxon>Pseudomonadota</taxon>
        <taxon>Gammaproteobacteria</taxon>
        <taxon>Oceanospirillales</taxon>
        <taxon>Oceanospirillaceae</taxon>
        <taxon>Nitrincola</taxon>
    </lineage>
</organism>
<keyword evidence="2" id="KW-1185">Reference proteome</keyword>
<comment type="caution">
    <text evidence="1">The sequence shown here is derived from an EMBL/GenBank/DDBJ whole genome shotgun (WGS) entry which is preliminary data.</text>
</comment>
<dbReference type="Gene3D" id="2.60.200.60">
    <property type="match status" value="1"/>
</dbReference>
<sequence>MPAIARVGDSHICPRKGHGRGVIVSGGSAIVEGSPVARVGDRASCGCVIVQGAAHALDDGKPIAYVGCRTSGGGQITSGASQSEV</sequence>
<evidence type="ECO:0000313" key="1">
    <source>
        <dbReference type="EMBL" id="RAU17536.1"/>
    </source>
</evidence>
<dbReference type="InterPro" id="IPR008727">
    <property type="entry name" value="PAAR_motif"/>
</dbReference>
<dbReference type="Pfam" id="PF05488">
    <property type="entry name" value="PAAR_motif"/>
    <property type="match status" value="1"/>
</dbReference>
<protein>
    <recommendedName>
        <fullName evidence="3">PAAR domain-containing protein</fullName>
    </recommendedName>
</protein>
<proteinExistence type="predicted"/>
<dbReference type="RefSeq" id="WP_036513591.1">
    <property type="nucleotide sequence ID" value="NZ_QKRX01000009.1"/>
</dbReference>
<evidence type="ECO:0000313" key="2">
    <source>
        <dbReference type="Proteomes" id="UP000250744"/>
    </source>
</evidence>
<dbReference type="CDD" id="cd14743">
    <property type="entry name" value="PAAR_CT_1"/>
    <property type="match status" value="1"/>
</dbReference>